<name>A0ACC1HAS9_9FUNG</name>
<evidence type="ECO:0000313" key="1">
    <source>
        <dbReference type="EMBL" id="KAJ1671981.1"/>
    </source>
</evidence>
<gene>
    <name evidence="1" type="ORF">EV182_007344</name>
</gene>
<proteinExistence type="predicted"/>
<comment type="caution">
    <text evidence="1">The sequence shown here is derived from an EMBL/GenBank/DDBJ whole genome shotgun (WGS) entry which is preliminary data.</text>
</comment>
<dbReference type="Proteomes" id="UP001145114">
    <property type="component" value="Unassembled WGS sequence"/>
</dbReference>
<evidence type="ECO:0000313" key="2">
    <source>
        <dbReference type="Proteomes" id="UP001145114"/>
    </source>
</evidence>
<organism evidence="1 2">
    <name type="scientific">Spiromyces aspiralis</name>
    <dbReference type="NCBI Taxonomy" id="68401"/>
    <lineage>
        <taxon>Eukaryota</taxon>
        <taxon>Fungi</taxon>
        <taxon>Fungi incertae sedis</taxon>
        <taxon>Zoopagomycota</taxon>
        <taxon>Kickxellomycotina</taxon>
        <taxon>Kickxellomycetes</taxon>
        <taxon>Kickxellales</taxon>
        <taxon>Kickxellaceae</taxon>
        <taxon>Spiromyces</taxon>
    </lineage>
</organism>
<protein>
    <submittedName>
        <fullName evidence="1">Uncharacterized protein</fullName>
    </submittedName>
</protein>
<feature type="non-terminal residue" evidence="1">
    <location>
        <position position="94"/>
    </location>
</feature>
<accession>A0ACC1HAS9</accession>
<reference evidence="1" key="1">
    <citation type="submission" date="2022-06" db="EMBL/GenBank/DDBJ databases">
        <title>Phylogenomic reconstructions and comparative analyses of Kickxellomycotina fungi.</title>
        <authorList>
            <person name="Reynolds N.K."/>
            <person name="Stajich J.E."/>
            <person name="Barry K."/>
            <person name="Grigoriev I.V."/>
            <person name="Crous P."/>
            <person name="Smith M.E."/>
        </authorList>
    </citation>
    <scope>NUCLEOTIDE SEQUENCE</scope>
    <source>
        <strain evidence="1">RSA 2271</strain>
    </source>
</reference>
<feature type="non-terminal residue" evidence="1">
    <location>
        <position position="1"/>
    </location>
</feature>
<sequence>LKSENRPDGSLWCSIQDAESDQEVTFCAVPSVNKKAYQASGDLPSIEEDEHVVGRVTVEIDPLGVFRKGKLLEYTVGTRYKSVKEKVKPAAAPL</sequence>
<dbReference type="EMBL" id="JAMZIH010008506">
    <property type="protein sequence ID" value="KAJ1671981.1"/>
    <property type="molecule type" value="Genomic_DNA"/>
</dbReference>
<keyword evidence="2" id="KW-1185">Reference proteome</keyword>